<keyword evidence="4" id="KW-1185">Reference proteome</keyword>
<dbReference type="Proteomes" id="UP001285441">
    <property type="component" value="Unassembled WGS sequence"/>
</dbReference>
<reference evidence="3" key="2">
    <citation type="submission" date="2023-06" db="EMBL/GenBank/DDBJ databases">
        <authorList>
            <consortium name="Lawrence Berkeley National Laboratory"/>
            <person name="Haridas S."/>
            <person name="Hensen N."/>
            <person name="Bonometti L."/>
            <person name="Westerberg I."/>
            <person name="Brannstrom I.O."/>
            <person name="Guillou S."/>
            <person name="Cros-Aarteil S."/>
            <person name="Calhoun S."/>
            <person name="Kuo A."/>
            <person name="Mondo S."/>
            <person name="Pangilinan J."/>
            <person name="Riley R."/>
            <person name="LaButti K."/>
            <person name="Andreopoulos B."/>
            <person name="Lipzen A."/>
            <person name="Chen C."/>
            <person name="Yanf M."/>
            <person name="Daum C."/>
            <person name="Ng V."/>
            <person name="Clum A."/>
            <person name="Steindorff A."/>
            <person name="Ohm R."/>
            <person name="Martin F."/>
            <person name="Silar P."/>
            <person name="Natvig D."/>
            <person name="Lalanne C."/>
            <person name="Gautier V."/>
            <person name="Ament-velasquez S.L."/>
            <person name="Kruys A."/>
            <person name="Hutchinson M.I."/>
            <person name="Powell A.J."/>
            <person name="Barry K."/>
            <person name="Miller A.N."/>
            <person name="Grigoriev I.V."/>
            <person name="Debuchy R."/>
            <person name="Gladieux P."/>
            <person name="Thoren M.H."/>
            <person name="Johannesson H."/>
        </authorList>
    </citation>
    <scope>NUCLEOTIDE SEQUENCE</scope>
    <source>
        <strain evidence="3">CBS 232.78</strain>
    </source>
</reference>
<keyword evidence="2" id="KW-1133">Transmembrane helix</keyword>
<dbReference type="AlphaFoldDB" id="A0AAE0N2N4"/>
<sequence length="225" mass="25166">MPSLSVNSLTRQPEYTPHGGEDRLVPYSPRWYLTKVVLRYMSLLLASTLVVTSVINSRQVDQHFTIDWSMAWKGTLPIAVLVALYDYAELIVFRMRRRARRGMHPSVTVAADLSIWILGSVGLAINVLHADGVLALLILHTKFTYVLDSDGTDISYEDVKVVPTALDTTADLLLLFIVIIHFVLFVRACVETKQKNDARPSARGRGSFIYVHIPSHGDEADDSDN</sequence>
<keyword evidence="2" id="KW-0812">Transmembrane</keyword>
<proteinExistence type="predicted"/>
<dbReference type="EMBL" id="JAULSW010000011">
    <property type="protein sequence ID" value="KAK3367995.1"/>
    <property type="molecule type" value="Genomic_DNA"/>
</dbReference>
<feature type="region of interest" description="Disordered" evidence="1">
    <location>
        <begin position="1"/>
        <end position="21"/>
    </location>
</feature>
<keyword evidence="2" id="KW-0472">Membrane</keyword>
<feature type="transmembrane region" description="Helical" evidence="2">
    <location>
        <begin position="172"/>
        <end position="190"/>
    </location>
</feature>
<evidence type="ECO:0000256" key="2">
    <source>
        <dbReference type="SAM" id="Phobius"/>
    </source>
</evidence>
<feature type="transmembrane region" description="Helical" evidence="2">
    <location>
        <begin position="37"/>
        <end position="55"/>
    </location>
</feature>
<evidence type="ECO:0000313" key="3">
    <source>
        <dbReference type="EMBL" id="KAK3367995.1"/>
    </source>
</evidence>
<feature type="transmembrane region" description="Helical" evidence="2">
    <location>
        <begin position="75"/>
        <end position="93"/>
    </location>
</feature>
<organism evidence="3 4">
    <name type="scientific">Podospora didyma</name>
    <dbReference type="NCBI Taxonomy" id="330526"/>
    <lineage>
        <taxon>Eukaryota</taxon>
        <taxon>Fungi</taxon>
        <taxon>Dikarya</taxon>
        <taxon>Ascomycota</taxon>
        <taxon>Pezizomycotina</taxon>
        <taxon>Sordariomycetes</taxon>
        <taxon>Sordariomycetidae</taxon>
        <taxon>Sordariales</taxon>
        <taxon>Podosporaceae</taxon>
        <taxon>Podospora</taxon>
    </lineage>
</organism>
<comment type="caution">
    <text evidence="3">The sequence shown here is derived from an EMBL/GenBank/DDBJ whole genome shotgun (WGS) entry which is preliminary data.</text>
</comment>
<feature type="compositionally biased region" description="Polar residues" evidence="1">
    <location>
        <begin position="1"/>
        <end position="13"/>
    </location>
</feature>
<protein>
    <submittedName>
        <fullName evidence="3">Uncharacterized protein</fullName>
    </submittedName>
</protein>
<feature type="transmembrane region" description="Helical" evidence="2">
    <location>
        <begin position="113"/>
        <end position="139"/>
    </location>
</feature>
<gene>
    <name evidence="3" type="ORF">B0H63DRAFT_536201</name>
</gene>
<evidence type="ECO:0000256" key="1">
    <source>
        <dbReference type="SAM" id="MobiDB-lite"/>
    </source>
</evidence>
<reference evidence="3" key="1">
    <citation type="journal article" date="2023" name="Mol. Phylogenet. Evol.">
        <title>Genome-scale phylogeny and comparative genomics of the fungal order Sordariales.</title>
        <authorList>
            <person name="Hensen N."/>
            <person name="Bonometti L."/>
            <person name="Westerberg I."/>
            <person name="Brannstrom I.O."/>
            <person name="Guillou S."/>
            <person name="Cros-Aarteil S."/>
            <person name="Calhoun S."/>
            <person name="Haridas S."/>
            <person name="Kuo A."/>
            <person name="Mondo S."/>
            <person name="Pangilinan J."/>
            <person name="Riley R."/>
            <person name="LaButti K."/>
            <person name="Andreopoulos B."/>
            <person name="Lipzen A."/>
            <person name="Chen C."/>
            <person name="Yan M."/>
            <person name="Daum C."/>
            <person name="Ng V."/>
            <person name="Clum A."/>
            <person name="Steindorff A."/>
            <person name="Ohm R.A."/>
            <person name="Martin F."/>
            <person name="Silar P."/>
            <person name="Natvig D.O."/>
            <person name="Lalanne C."/>
            <person name="Gautier V."/>
            <person name="Ament-Velasquez S.L."/>
            <person name="Kruys A."/>
            <person name="Hutchinson M.I."/>
            <person name="Powell A.J."/>
            <person name="Barry K."/>
            <person name="Miller A.N."/>
            <person name="Grigoriev I.V."/>
            <person name="Debuchy R."/>
            <person name="Gladieux P."/>
            <person name="Hiltunen Thoren M."/>
            <person name="Johannesson H."/>
        </authorList>
    </citation>
    <scope>NUCLEOTIDE SEQUENCE</scope>
    <source>
        <strain evidence="3">CBS 232.78</strain>
    </source>
</reference>
<name>A0AAE0N2N4_9PEZI</name>
<accession>A0AAE0N2N4</accession>
<evidence type="ECO:0000313" key="4">
    <source>
        <dbReference type="Proteomes" id="UP001285441"/>
    </source>
</evidence>